<evidence type="ECO:0000313" key="2">
    <source>
        <dbReference type="Proteomes" id="UP000244223"/>
    </source>
</evidence>
<sequence>MMSLYLRQLTLVLFLTLLGKQALAIEEAKYTVLKKEGALELRQYAPHIVAETVVESDFEEAGNKAFRRLFNYISGHNEARQDIAMTTPVSQAAKGEKIAMTVPVGQQPSGNNWVVSFTMPASYTLDTLPKPKDSQVILRQVPEHYVAAIRYSGFWSQKSYNHHKQQLEAWIKQQSVKTTGEAIWARYNAPFTPWFFRRNEILMPVEQ</sequence>
<protein>
    <submittedName>
        <fullName evidence="1">SOUL heme-binding protein</fullName>
    </submittedName>
</protein>
<dbReference type="Pfam" id="PF04832">
    <property type="entry name" value="SOUL"/>
    <property type="match status" value="1"/>
</dbReference>
<proteinExistence type="predicted"/>
<dbReference type="EMBL" id="QAON01000002">
    <property type="protein sequence ID" value="PTQ90712.1"/>
    <property type="molecule type" value="Genomic_DNA"/>
</dbReference>
<gene>
    <name evidence="1" type="ORF">C8N29_102112</name>
</gene>
<dbReference type="InterPro" id="IPR006917">
    <property type="entry name" value="SOUL_heme-bd"/>
</dbReference>
<dbReference type="Gene3D" id="3.20.80.10">
    <property type="entry name" value="Regulatory factor, effector binding domain"/>
    <property type="match status" value="1"/>
</dbReference>
<comment type="caution">
    <text evidence="1">The sequence shown here is derived from an EMBL/GenBank/DDBJ whole genome shotgun (WGS) entry which is preliminary data.</text>
</comment>
<reference evidence="1 2" key="1">
    <citation type="submission" date="2018-04" db="EMBL/GenBank/DDBJ databases">
        <title>Genomic Encyclopedia of Archaeal and Bacterial Type Strains, Phase II (KMG-II): from individual species to whole genera.</title>
        <authorList>
            <person name="Goeker M."/>
        </authorList>
    </citation>
    <scope>NUCLEOTIDE SEQUENCE [LARGE SCALE GENOMIC DNA]</scope>
    <source>
        <strain evidence="1 2">DSM 5822</strain>
    </source>
</reference>
<dbReference type="PANTHER" id="PTHR11220:SF58">
    <property type="entry name" value="SOUL HEME-BINDING FAMILY PROTEIN"/>
    <property type="match status" value="1"/>
</dbReference>
<accession>A0A2T5J2S1</accession>
<dbReference type="SUPFAM" id="SSF55136">
    <property type="entry name" value="Probable bacterial effector-binding domain"/>
    <property type="match status" value="1"/>
</dbReference>
<evidence type="ECO:0000313" key="1">
    <source>
        <dbReference type="EMBL" id="PTQ90712.1"/>
    </source>
</evidence>
<dbReference type="AlphaFoldDB" id="A0A2T5J2S1"/>
<name>A0A2T5J2S1_9GAMM</name>
<dbReference type="PANTHER" id="PTHR11220">
    <property type="entry name" value="HEME-BINDING PROTEIN-RELATED"/>
    <property type="match status" value="1"/>
</dbReference>
<organism evidence="1 2">
    <name type="scientific">Agitococcus lubricus</name>
    <dbReference type="NCBI Taxonomy" id="1077255"/>
    <lineage>
        <taxon>Bacteria</taxon>
        <taxon>Pseudomonadati</taxon>
        <taxon>Pseudomonadota</taxon>
        <taxon>Gammaproteobacteria</taxon>
        <taxon>Moraxellales</taxon>
        <taxon>Moraxellaceae</taxon>
        <taxon>Agitococcus</taxon>
    </lineage>
</organism>
<dbReference type="RefSeq" id="WP_204509261.1">
    <property type="nucleotide sequence ID" value="NZ_QAON01000002.1"/>
</dbReference>
<dbReference type="InterPro" id="IPR011256">
    <property type="entry name" value="Reg_factor_effector_dom_sf"/>
</dbReference>
<dbReference type="Proteomes" id="UP000244223">
    <property type="component" value="Unassembled WGS sequence"/>
</dbReference>
<keyword evidence="2" id="KW-1185">Reference proteome</keyword>